<organism evidence="1">
    <name type="scientific">Daucus carota subsp. sativus</name>
    <name type="common">Carrot</name>
    <dbReference type="NCBI Taxonomy" id="79200"/>
    <lineage>
        <taxon>Eukaryota</taxon>
        <taxon>Viridiplantae</taxon>
        <taxon>Streptophyta</taxon>
        <taxon>Embryophyta</taxon>
        <taxon>Tracheophyta</taxon>
        <taxon>Spermatophyta</taxon>
        <taxon>Magnoliopsida</taxon>
        <taxon>eudicotyledons</taxon>
        <taxon>Gunneridae</taxon>
        <taxon>Pentapetalae</taxon>
        <taxon>asterids</taxon>
        <taxon>campanulids</taxon>
        <taxon>Apiales</taxon>
        <taxon>Apiaceae</taxon>
        <taxon>Apioideae</taxon>
        <taxon>Scandiceae</taxon>
        <taxon>Daucinae</taxon>
        <taxon>Daucus</taxon>
        <taxon>Daucus sect. Daucus</taxon>
    </lineage>
</organism>
<protein>
    <submittedName>
        <fullName evidence="1">Uncharacterized protein</fullName>
    </submittedName>
</protein>
<dbReference type="Proteomes" id="UP000077755">
    <property type="component" value="Chromosome 7"/>
</dbReference>
<reference evidence="1" key="1">
    <citation type="journal article" date="2016" name="Nat. Genet.">
        <title>A high-quality carrot genome assembly provides new insights into carotenoid accumulation and asterid genome evolution.</title>
        <authorList>
            <person name="Iorizzo M."/>
            <person name="Ellison S."/>
            <person name="Senalik D."/>
            <person name="Zeng P."/>
            <person name="Satapoomin P."/>
            <person name="Huang J."/>
            <person name="Bowman M."/>
            <person name="Iovene M."/>
            <person name="Sanseverino W."/>
            <person name="Cavagnaro P."/>
            <person name="Yildiz M."/>
            <person name="Macko-Podgorni A."/>
            <person name="Moranska E."/>
            <person name="Grzebelus E."/>
            <person name="Grzebelus D."/>
            <person name="Ashrafi H."/>
            <person name="Zheng Z."/>
            <person name="Cheng S."/>
            <person name="Spooner D."/>
            <person name="Van Deynze A."/>
            <person name="Simon P."/>
        </authorList>
    </citation>
    <scope>NUCLEOTIDE SEQUENCE [LARGE SCALE GENOMIC DNA]</scope>
    <source>
        <tissue evidence="1">Leaf</tissue>
    </source>
</reference>
<accession>A0A164SJW2</accession>
<evidence type="ECO:0000313" key="1">
    <source>
        <dbReference type="EMBL" id="KZM86208.1"/>
    </source>
</evidence>
<dbReference type="Gramene" id="KZM86208">
    <property type="protein sequence ID" value="KZM86208"/>
    <property type="gene ID" value="DCAR_023342"/>
</dbReference>
<keyword evidence="3" id="KW-1185">Reference proteome</keyword>
<dbReference type="AlphaFoldDB" id="A0A164SJW2"/>
<gene>
    <name evidence="1" type="ORF">DCAR_023342</name>
    <name evidence="2" type="ORF">DCAR_0726782</name>
</gene>
<proteinExistence type="predicted"/>
<evidence type="ECO:0000313" key="3">
    <source>
        <dbReference type="Proteomes" id="UP000077755"/>
    </source>
</evidence>
<reference evidence="2" key="2">
    <citation type="submission" date="2022-03" db="EMBL/GenBank/DDBJ databases">
        <title>Draft title - Genomic analysis of global carrot germplasm unveils the trajectory of domestication and the origin of high carotenoid orange carrot.</title>
        <authorList>
            <person name="Iorizzo M."/>
            <person name="Ellison S."/>
            <person name="Senalik D."/>
            <person name="Macko-Podgorni A."/>
            <person name="Grzebelus D."/>
            <person name="Bostan H."/>
            <person name="Rolling W."/>
            <person name="Curaba J."/>
            <person name="Simon P."/>
        </authorList>
    </citation>
    <scope>NUCLEOTIDE SEQUENCE</scope>
    <source>
        <tissue evidence="2">Leaf</tissue>
    </source>
</reference>
<evidence type="ECO:0000313" key="2">
    <source>
        <dbReference type="EMBL" id="WOH07352.1"/>
    </source>
</evidence>
<dbReference type="EMBL" id="CP093349">
    <property type="protein sequence ID" value="WOH07352.1"/>
    <property type="molecule type" value="Genomic_DNA"/>
</dbReference>
<dbReference type="EMBL" id="LNRQ01000007">
    <property type="protein sequence ID" value="KZM86208.1"/>
    <property type="molecule type" value="Genomic_DNA"/>
</dbReference>
<sequence>MGTKCIDLNLSPDDMLQNSESNMHPGQFEFIQVTQENFKENDIDLNSLPFFEGGATHEKDTGL</sequence>
<name>A0A164SJW2_DAUCS</name>